<keyword evidence="4" id="KW-0479">Metal-binding</keyword>
<protein>
    <submittedName>
        <fullName evidence="10">Molybdopterin-dependent oxidoreductase</fullName>
    </submittedName>
</protein>
<keyword evidence="11" id="KW-1185">Reference proteome</keyword>
<keyword evidence="3" id="KW-0500">Molybdenum</keyword>
<evidence type="ECO:0000256" key="6">
    <source>
        <dbReference type="ARBA" id="ARBA00023002"/>
    </source>
</evidence>
<dbReference type="InterPro" id="IPR006656">
    <property type="entry name" value="Mopterin_OxRdtase"/>
</dbReference>
<evidence type="ECO:0000256" key="3">
    <source>
        <dbReference type="ARBA" id="ARBA00022505"/>
    </source>
</evidence>
<dbReference type="PROSITE" id="PS51257">
    <property type="entry name" value="PROKAR_LIPOPROTEIN"/>
    <property type="match status" value="1"/>
</dbReference>
<evidence type="ECO:0000256" key="4">
    <source>
        <dbReference type="ARBA" id="ARBA00022723"/>
    </source>
</evidence>
<evidence type="ECO:0000256" key="1">
    <source>
        <dbReference type="ARBA" id="ARBA00010312"/>
    </source>
</evidence>
<dbReference type="SMART" id="SM00926">
    <property type="entry name" value="Molybdop_Fe4S4"/>
    <property type="match status" value="1"/>
</dbReference>
<keyword evidence="2" id="KW-0004">4Fe-4S</keyword>
<dbReference type="Pfam" id="PF04879">
    <property type="entry name" value="Molybdop_Fe4S4"/>
    <property type="match status" value="1"/>
</dbReference>
<evidence type="ECO:0000256" key="2">
    <source>
        <dbReference type="ARBA" id="ARBA00022485"/>
    </source>
</evidence>
<evidence type="ECO:0000313" key="10">
    <source>
        <dbReference type="EMBL" id="MEQ3364123.1"/>
    </source>
</evidence>
<dbReference type="InterPro" id="IPR006657">
    <property type="entry name" value="MoPterin_dinucl-bd_dom"/>
</dbReference>
<dbReference type="Pfam" id="PF00384">
    <property type="entry name" value="Molybdopterin"/>
    <property type="match status" value="1"/>
</dbReference>
<evidence type="ECO:0000256" key="5">
    <source>
        <dbReference type="ARBA" id="ARBA00022729"/>
    </source>
</evidence>
<evidence type="ECO:0000259" key="9">
    <source>
        <dbReference type="PROSITE" id="PS51669"/>
    </source>
</evidence>
<dbReference type="Gene3D" id="3.30.200.210">
    <property type="match status" value="1"/>
</dbReference>
<evidence type="ECO:0000256" key="7">
    <source>
        <dbReference type="ARBA" id="ARBA00023004"/>
    </source>
</evidence>
<dbReference type="Proteomes" id="UP001487305">
    <property type="component" value="Unassembled WGS sequence"/>
</dbReference>
<dbReference type="InterPro" id="IPR009010">
    <property type="entry name" value="Asp_de-COase-like_dom_sf"/>
</dbReference>
<gene>
    <name evidence="10" type="ORF">AAA083_14155</name>
</gene>
<dbReference type="PANTHER" id="PTHR43742:SF9">
    <property type="entry name" value="TETRATHIONATE REDUCTASE SUBUNIT A"/>
    <property type="match status" value="1"/>
</dbReference>
<dbReference type="InterPro" id="IPR006963">
    <property type="entry name" value="Mopterin_OxRdtase_4Fe-4S_dom"/>
</dbReference>
<dbReference type="InterPro" id="IPR006311">
    <property type="entry name" value="TAT_signal"/>
</dbReference>
<dbReference type="PROSITE" id="PS51318">
    <property type="entry name" value="TAT"/>
    <property type="match status" value="1"/>
</dbReference>
<dbReference type="SUPFAM" id="SSF53706">
    <property type="entry name" value="Formate dehydrogenase/DMSO reductase, domains 1-3"/>
    <property type="match status" value="1"/>
</dbReference>
<dbReference type="SUPFAM" id="SSF50692">
    <property type="entry name" value="ADC-like"/>
    <property type="match status" value="1"/>
</dbReference>
<evidence type="ECO:0000256" key="8">
    <source>
        <dbReference type="ARBA" id="ARBA00023014"/>
    </source>
</evidence>
<proteinExistence type="inferred from homology"/>
<dbReference type="Pfam" id="PF01568">
    <property type="entry name" value="Molydop_binding"/>
    <property type="match status" value="1"/>
</dbReference>
<comment type="caution">
    <text evidence="10">The sequence shown here is derived from an EMBL/GenBank/DDBJ whole genome shotgun (WGS) entry which is preliminary data.</text>
</comment>
<dbReference type="EMBL" id="JBBNOP010000016">
    <property type="protein sequence ID" value="MEQ3364123.1"/>
    <property type="molecule type" value="Genomic_DNA"/>
</dbReference>
<dbReference type="InterPro" id="IPR050612">
    <property type="entry name" value="Prok_Mopterin_Oxidored"/>
</dbReference>
<dbReference type="PROSITE" id="PS51669">
    <property type="entry name" value="4FE4S_MOW_BIS_MGD"/>
    <property type="match status" value="1"/>
</dbReference>
<organism evidence="10 11">
    <name type="scientific">Raoultibacter massiliensis</name>
    <dbReference type="NCBI Taxonomy" id="1852371"/>
    <lineage>
        <taxon>Bacteria</taxon>
        <taxon>Bacillati</taxon>
        <taxon>Actinomycetota</taxon>
        <taxon>Coriobacteriia</taxon>
        <taxon>Eggerthellales</taxon>
        <taxon>Eggerthellaceae</taxon>
        <taxon>Raoultibacter</taxon>
    </lineage>
</organism>
<dbReference type="Gene3D" id="3.40.50.740">
    <property type="match status" value="1"/>
</dbReference>
<keyword evidence="5" id="KW-0732">Signal</keyword>
<feature type="domain" description="4Fe-4S Mo/W bis-MGD-type" evidence="9">
    <location>
        <begin position="60"/>
        <end position="116"/>
    </location>
</feature>
<evidence type="ECO:0000313" key="11">
    <source>
        <dbReference type="Proteomes" id="UP001487305"/>
    </source>
</evidence>
<accession>A0ABV1JGA8</accession>
<reference evidence="10 11" key="1">
    <citation type="submission" date="2024-04" db="EMBL/GenBank/DDBJ databases">
        <title>Human intestinal bacterial collection.</title>
        <authorList>
            <person name="Pauvert C."/>
            <person name="Hitch T.C.A."/>
            <person name="Clavel T."/>
        </authorList>
    </citation>
    <scope>NUCLEOTIDE SEQUENCE [LARGE SCALE GENOMIC DNA]</scope>
    <source>
        <strain evidence="10 11">CLA-KB-H42</strain>
    </source>
</reference>
<name>A0ABV1JGA8_9ACTN</name>
<keyword evidence="6" id="KW-0560">Oxidoreductase</keyword>
<dbReference type="Gene3D" id="2.40.40.20">
    <property type="match status" value="1"/>
</dbReference>
<comment type="similarity">
    <text evidence="1">Belongs to the prokaryotic molybdopterin-containing oxidoreductase family.</text>
</comment>
<dbReference type="RefSeq" id="WP_349227905.1">
    <property type="nucleotide sequence ID" value="NZ_JBBNOP010000016.1"/>
</dbReference>
<dbReference type="PANTHER" id="PTHR43742">
    <property type="entry name" value="TRIMETHYLAMINE-N-OXIDE REDUCTASE"/>
    <property type="match status" value="1"/>
</dbReference>
<keyword evidence="7" id="KW-0408">Iron</keyword>
<keyword evidence="8" id="KW-0411">Iron-sulfur</keyword>
<dbReference type="Gene3D" id="3.40.228.10">
    <property type="entry name" value="Dimethylsulfoxide Reductase, domain 2"/>
    <property type="match status" value="1"/>
</dbReference>
<sequence length="915" mass="99945">MKVKEASISRRSFAIGAGAAVGAGVAATALGCAPSGGSDKGSEPAGADAQVKSAVSHDDGEWIPSTCNMCFNNCSILAHVVDGTLVEITGNPDSPIGGGRICAKGAAGIMQLYDPNRITKPLKRTNPNKGFDEDPGWVEISWDEAYDTIVSTLQAASATEGKCVGGASMVAGLNGSVWRSLALGCVCGASEGLLSDICGAGIHVVEALFTSNGNAMPDYDNTNYVIQFGTQAGTATRHGFTMTCERFAQRRRDGLKLVSFDPHMSAGAEQADIWMALRPGSDAAAALAIANVLVENDFIDREFLVKRTNACALVDPDTGRVLRTSDEAMKSMYWDQKAGEPKAYDEAGDPALEGTFDVDGKQYKTAFEVYKEHIAPMTPEWAADITTLDADALRKIALEFGEAACIGQTTTVDGVELPYRPAAVDIFSGVSRHKHAILSTWSCLMINVLIGGCNSVGGFIGFGPACNGWTDDNPQAGFRATIFEPDGFLNNTSLMLGAPHSFYDTIYNGDYTPQGMGMAALQPLSEDGHFVHVAQSDPDRYHTKPITHLFWYACNPIKWWANADEQAEVYKKMDFIAGCDLFLNDMSLFSDIMIPEATYLERWDVLPQWYMNHRMPGGMTKPWTLAMWQPVVEPKDGVPGFMDIYGELCYRAGEQSNAAFIGALAGMYRIKEEYMPDLTQKLDKEVFIDAVYKSNIDEEHGLDWFKENGGVYTHDRTVDEVYIWANDAPGRIPFYWDFMLEMKDKVEAKVAELDIPWETDDYIPLPEWRPGSDFYPVEDAAFDMFPIYYTNAANTDSWTVENPWLNEVNEDDGVTYCIEMNPATAKAKGIESGDEVVITSTAGYSVEGKVVLNEGIHPECLSSVVGTWDCKSKAMSIAFGKGVNLVSLLPGTKAERMDHIVSAFDQLIRVKIEKK</sequence>